<proteinExistence type="predicted"/>
<keyword evidence="2" id="KW-1185">Reference proteome</keyword>
<name>A0A479ZXN1_9CYAN</name>
<gene>
    <name evidence="1" type="ORF">SR1949_10310</name>
</gene>
<evidence type="ECO:0000313" key="2">
    <source>
        <dbReference type="Proteomes" id="UP000300142"/>
    </source>
</evidence>
<dbReference type="EMBL" id="BJCE01000021">
    <property type="protein sequence ID" value="GCL35931.1"/>
    <property type="molecule type" value="Genomic_DNA"/>
</dbReference>
<comment type="caution">
    <text evidence="1">The sequence shown here is derived from an EMBL/GenBank/DDBJ whole genome shotgun (WGS) entry which is preliminary data.</text>
</comment>
<organism evidence="1 2">
    <name type="scientific">Sphaerospermopsis reniformis</name>
    <dbReference type="NCBI Taxonomy" id="531300"/>
    <lineage>
        <taxon>Bacteria</taxon>
        <taxon>Bacillati</taxon>
        <taxon>Cyanobacteriota</taxon>
        <taxon>Cyanophyceae</taxon>
        <taxon>Nostocales</taxon>
        <taxon>Aphanizomenonaceae</taxon>
        <taxon>Sphaerospermopsis</taxon>
    </lineage>
</organism>
<protein>
    <submittedName>
        <fullName evidence="1">Uncharacterized protein</fullName>
    </submittedName>
</protein>
<evidence type="ECO:0000313" key="1">
    <source>
        <dbReference type="EMBL" id="GCL35931.1"/>
    </source>
</evidence>
<dbReference type="Proteomes" id="UP000300142">
    <property type="component" value="Unassembled WGS sequence"/>
</dbReference>
<reference evidence="2" key="1">
    <citation type="submission" date="2019-02" db="EMBL/GenBank/DDBJ databases">
        <title>Draft genome sequence of Sphaerospermopsis reniformis NIES-1949.</title>
        <authorList>
            <person name="Yamaguchi H."/>
            <person name="Suzuki S."/>
            <person name="Kawachi M."/>
        </authorList>
    </citation>
    <scope>NUCLEOTIDE SEQUENCE [LARGE SCALE GENOMIC DNA]</scope>
    <source>
        <strain evidence="2">NIES-1949</strain>
    </source>
</reference>
<accession>A0A479ZXN1</accession>
<dbReference type="AlphaFoldDB" id="A0A479ZXN1"/>
<sequence>MPTPQDLIEKYRNLISAIGKYSALSNQLLSGIYKPPQNTEKLA</sequence>